<evidence type="ECO:0000259" key="2">
    <source>
        <dbReference type="Pfam" id="PF13508"/>
    </source>
</evidence>
<dbReference type="GO" id="GO:0016747">
    <property type="term" value="F:acyltransferase activity, transferring groups other than amino-acyl groups"/>
    <property type="evidence" value="ECO:0007669"/>
    <property type="project" value="InterPro"/>
</dbReference>
<sequence>MAPISTSSSNSTTTLEKKRSLSPESTEDVRVVGIAEYEQAAQCLAEAFAVDEVARYFIDTDDMAAYSEAYKWKMHCDILRYITAAHCYKGIVTTIGPDYDAVALWMPPGKNMDDLWTILRSGMWRLWYKLSSEGKTRFYNEFLPLLHHTKHDVMGDRDDDSYYLVYLGSKPSARGKGYAKKLIEHMTARADLENRATYLESSAHSNMTYYEKYDFEHKTDIQLTRGPKPINLHIMVREPQAVAESSKRKGAASVNTREL</sequence>
<dbReference type="STRING" id="1745343.A0A2J6PHU0"/>
<feature type="region of interest" description="Disordered" evidence="1">
    <location>
        <begin position="1"/>
        <end position="22"/>
    </location>
</feature>
<keyword evidence="4" id="KW-1185">Reference proteome</keyword>
<dbReference type="InterPro" id="IPR016181">
    <property type="entry name" value="Acyl_CoA_acyltransferase"/>
</dbReference>
<dbReference type="PANTHER" id="PTHR42791">
    <property type="entry name" value="GNAT FAMILY ACETYLTRANSFERASE"/>
    <property type="match status" value="1"/>
</dbReference>
<dbReference type="Gene3D" id="3.40.630.30">
    <property type="match status" value="1"/>
</dbReference>
<accession>A0A2J6PHU0</accession>
<feature type="domain" description="N-acetyltransferase" evidence="2">
    <location>
        <begin position="159"/>
        <end position="216"/>
    </location>
</feature>
<organism evidence="3 4">
    <name type="scientific">Hyaloscypha hepaticicola</name>
    <dbReference type="NCBI Taxonomy" id="2082293"/>
    <lineage>
        <taxon>Eukaryota</taxon>
        <taxon>Fungi</taxon>
        <taxon>Dikarya</taxon>
        <taxon>Ascomycota</taxon>
        <taxon>Pezizomycotina</taxon>
        <taxon>Leotiomycetes</taxon>
        <taxon>Helotiales</taxon>
        <taxon>Hyaloscyphaceae</taxon>
        <taxon>Hyaloscypha</taxon>
    </lineage>
</organism>
<name>A0A2J6PHU0_9HELO</name>
<dbReference type="OrthoDB" id="410198at2759"/>
<dbReference type="InterPro" id="IPR052523">
    <property type="entry name" value="Trichothecene_AcTrans"/>
</dbReference>
<reference evidence="3 4" key="1">
    <citation type="submission" date="2016-05" db="EMBL/GenBank/DDBJ databases">
        <title>A degradative enzymes factory behind the ericoid mycorrhizal symbiosis.</title>
        <authorList>
            <consortium name="DOE Joint Genome Institute"/>
            <person name="Martino E."/>
            <person name="Morin E."/>
            <person name="Grelet G."/>
            <person name="Kuo A."/>
            <person name="Kohler A."/>
            <person name="Daghino S."/>
            <person name="Barry K."/>
            <person name="Choi C."/>
            <person name="Cichocki N."/>
            <person name="Clum A."/>
            <person name="Copeland A."/>
            <person name="Hainaut M."/>
            <person name="Haridas S."/>
            <person name="Labutti K."/>
            <person name="Lindquist E."/>
            <person name="Lipzen A."/>
            <person name="Khouja H.-R."/>
            <person name="Murat C."/>
            <person name="Ohm R."/>
            <person name="Olson A."/>
            <person name="Spatafora J."/>
            <person name="Veneault-Fourrey C."/>
            <person name="Henrissat B."/>
            <person name="Grigoriev I."/>
            <person name="Martin F."/>
            <person name="Perotto S."/>
        </authorList>
    </citation>
    <scope>NUCLEOTIDE SEQUENCE [LARGE SCALE GENOMIC DNA]</scope>
    <source>
        <strain evidence="3 4">UAMH 7357</strain>
    </source>
</reference>
<dbReference type="EMBL" id="KZ613529">
    <property type="protein sequence ID" value="PMD13602.1"/>
    <property type="molecule type" value="Genomic_DNA"/>
</dbReference>
<evidence type="ECO:0000313" key="4">
    <source>
        <dbReference type="Proteomes" id="UP000235672"/>
    </source>
</evidence>
<dbReference type="CDD" id="cd04301">
    <property type="entry name" value="NAT_SF"/>
    <property type="match status" value="1"/>
</dbReference>
<protein>
    <recommendedName>
        <fullName evidence="2">N-acetyltransferase domain-containing protein</fullName>
    </recommendedName>
</protein>
<dbReference type="Proteomes" id="UP000235672">
    <property type="component" value="Unassembled WGS sequence"/>
</dbReference>
<evidence type="ECO:0000313" key="3">
    <source>
        <dbReference type="EMBL" id="PMD13602.1"/>
    </source>
</evidence>
<dbReference type="SUPFAM" id="SSF55729">
    <property type="entry name" value="Acyl-CoA N-acyltransferases (Nat)"/>
    <property type="match status" value="1"/>
</dbReference>
<dbReference type="InterPro" id="IPR000182">
    <property type="entry name" value="GNAT_dom"/>
</dbReference>
<evidence type="ECO:0000256" key="1">
    <source>
        <dbReference type="SAM" id="MobiDB-lite"/>
    </source>
</evidence>
<gene>
    <name evidence="3" type="ORF">NA56DRAFT_585203</name>
</gene>
<dbReference type="AlphaFoldDB" id="A0A2J6PHU0"/>
<feature type="compositionally biased region" description="Low complexity" evidence="1">
    <location>
        <begin position="1"/>
        <end position="14"/>
    </location>
</feature>
<proteinExistence type="predicted"/>
<dbReference type="Pfam" id="PF13508">
    <property type="entry name" value="Acetyltransf_7"/>
    <property type="match status" value="1"/>
</dbReference>
<dbReference type="PANTHER" id="PTHR42791:SF1">
    <property type="entry name" value="N-ACETYLTRANSFERASE DOMAIN-CONTAINING PROTEIN"/>
    <property type="match status" value="1"/>
</dbReference>